<accession>C2CIR1</accession>
<dbReference type="Proteomes" id="UP000003744">
    <property type="component" value="Unassembled WGS sequence"/>
</dbReference>
<name>C2CIR1_9FIRM</name>
<proteinExistence type="predicted"/>
<gene>
    <name evidence="2" type="ORF">HMPREF0077_1314</name>
</gene>
<comment type="caution">
    <text evidence="2">The sequence shown here is derived from an EMBL/GenBank/DDBJ whole genome shotgun (WGS) entry which is preliminary data.</text>
</comment>
<evidence type="ECO:0000256" key="1">
    <source>
        <dbReference type="SAM" id="SignalP"/>
    </source>
</evidence>
<dbReference type="EMBL" id="ACGC01000071">
    <property type="protein sequence ID" value="EEI82561.1"/>
    <property type="molecule type" value="Genomic_DNA"/>
</dbReference>
<organism evidence="2 3">
    <name type="scientific">Anaerococcus tetradius ATCC 35098</name>
    <dbReference type="NCBI Taxonomy" id="525255"/>
    <lineage>
        <taxon>Bacteria</taxon>
        <taxon>Bacillati</taxon>
        <taxon>Bacillota</taxon>
        <taxon>Tissierellia</taxon>
        <taxon>Tissierellales</taxon>
        <taxon>Peptoniphilaceae</taxon>
        <taxon>Anaerococcus</taxon>
    </lineage>
</organism>
<keyword evidence="1" id="KW-0732">Signal</keyword>
<dbReference type="AlphaFoldDB" id="C2CIR1"/>
<feature type="chain" id="PRO_5002912683" evidence="1">
    <location>
        <begin position="30"/>
        <end position="347"/>
    </location>
</feature>
<dbReference type="HOGENOM" id="CLU_808086_0_0_9"/>
<evidence type="ECO:0000313" key="2">
    <source>
        <dbReference type="EMBL" id="EEI82561.1"/>
    </source>
</evidence>
<dbReference type="eggNOG" id="ENOG50343BA">
    <property type="taxonomic scope" value="Bacteria"/>
</dbReference>
<dbReference type="Gene3D" id="1.20.5.420">
    <property type="entry name" value="Immunoglobulin FC, subunit C"/>
    <property type="match status" value="1"/>
</dbReference>
<dbReference type="Gene3D" id="1.20.1270.70">
    <property type="entry name" value="Designed single chain three-helix bundle"/>
    <property type="match status" value="1"/>
</dbReference>
<evidence type="ECO:0000313" key="3">
    <source>
        <dbReference type="Proteomes" id="UP000003744"/>
    </source>
</evidence>
<sequence>MKKNNITKGIIALTLATSFVLGAGQSSFAAEATSISQKEDVKKAFLDAYNELNGTYTECLSLRNKDYTYINATSYSKAAFDGTITQIANYIGSINTDKAMTDAEKKAYIPEMKAKLEELKTARDRLDGKQVDSQTLTNLIDDARSFIRNDENYKAASQDLKAAFDLALTNAYTVYGKGDSLSKGEYEKAVSELRDTKAAIIRYVKTEDTKKVLAKRIEEAEVLLKDKKKYSADSVKIFELALTAAKSTAANPKASLENYEDIIQKLDTAKEDMLGSDKDAKIKKALDKLKKAKSESEITVKACKTLLDFPAIAKNYGDKIRTYLVKAEKVIKNAEEVIAKYEKPANK</sequence>
<reference evidence="2 3" key="1">
    <citation type="submission" date="2009-01" db="EMBL/GenBank/DDBJ databases">
        <authorList>
            <person name="Qin X."/>
            <person name="Bachman B."/>
            <person name="Battles P."/>
            <person name="Bell A."/>
            <person name="Bess C."/>
            <person name="Bickham C."/>
            <person name="Chaboub L."/>
            <person name="Chen D."/>
            <person name="Coyle M."/>
            <person name="Deiros D.R."/>
            <person name="Dinh H."/>
            <person name="Forbes L."/>
            <person name="Fowler G."/>
            <person name="Francisco L."/>
            <person name="Fu Q."/>
            <person name="Gubbala S."/>
            <person name="Hale W."/>
            <person name="Han Y."/>
            <person name="Hemphill L."/>
            <person name="Highlander S.K."/>
            <person name="Hirani K."/>
            <person name="Hogues M."/>
            <person name="Jackson L."/>
            <person name="Jakkamsetti A."/>
            <person name="Javaid M."/>
            <person name="Jiang H."/>
            <person name="Korchina V."/>
            <person name="Kovar C."/>
            <person name="Lara F."/>
            <person name="Lee S."/>
            <person name="Mata R."/>
            <person name="Mathew T."/>
            <person name="Moen C."/>
            <person name="Morales K."/>
            <person name="Munidasa M."/>
            <person name="Nazareth L."/>
            <person name="Ngo R."/>
            <person name="Nguyen L."/>
            <person name="Okwuonu G."/>
            <person name="Ongeri F."/>
            <person name="Patil S."/>
            <person name="Petrosino J."/>
            <person name="Pham C."/>
            <person name="Pham P."/>
            <person name="Pu L.-L."/>
            <person name="Puazo M."/>
            <person name="Raj R."/>
            <person name="Reid J."/>
            <person name="Rouhana J."/>
            <person name="Saada N."/>
            <person name="Shang Y."/>
            <person name="Simmons D."/>
            <person name="Thornton R."/>
            <person name="Warren J."/>
            <person name="Weissenberger G."/>
            <person name="Zhang J."/>
            <person name="Zhang L."/>
            <person name="Zhou C."/>
            <person name="Zhu D."/>
            <person name="Muzny D."/>
            <person name="Worley K."/>
            <person name="Gibbs R."/>
        </authorList>
    </citation>
    <scope>NUCLEOTIDE SEQUENCE [LARGE SCALE GENOMIC DNA]</scope>
    <source>
        <strain evidence="2 3">ATCC 35098</strain>
    </source>
</reference>
<protein>
    <submittedName>
        <fullName evidence="2">Uncharacterized protein</fullName>
    </submittedName>
</protein>
<feature type="signal peptide" evidence="1">
    <location>
        <begin position="1"/>
        <end position="29"/>
    </location>
</feature>
<dbReference type="RefSeq" id="WP_004837413.1">
    <property type="nucleotide sequence ID" value="NZ_GG666300.1"/>
</dbReference>